<reference evidence="2 3" key="1">
    <citation type="submission" date="2020-01" db="EMBL/GenBank/DDBJ databases">
        <title>Bacteria diversity of Porities sp.</title>
        <authorList>
            <person name="Wang G."/>
        </authorList>
    </citation>
    <scope>NUCLEOTIDE SEQUENCE [LARGE SCALE GENOMIC DNA]</scope>
    <source>
        <strain evidence="2 3">R33</strain>
    </source>
</reference>
<dbReference type="Pfam" id="PF13480">
    <property type="entry name" value="Acetyltransf_6"/>
    <property type="match status" value="1"/>
</dbReference>
<dbReference type="PANTHER" id="PTHR36174:SF1">
    <property type="entry name" value="LIPID II:GLYCINE GLYCYLTRANSFERASE"/>
    <property type="match status" value="1"/>
</dbReference>
<evidence type="ECO:0000313" key="2">
    <source>
        <dbReference type="EMBL" id="NAS13866.1"/>
    </source>
</evidence>
<dbReference type="SUPFAM" id="SSF55729">
    <property type="entry name" value="Acyl-CoA N-acyltransferases (Nat)"/>
    <property type="match status" value="1"/>
</dbReference>
<keyword evidence="2" id="KW-0808">Transferase</keyword>
<evidence type="ECO:0000313" key="3">
    <source>
        <dbReference type="Proteomes" id="UP000475249"/>
    </source>
</evidence>
<dbReference type="EMBL" id="WXYO01000008">
    <property type="protein sequence ID" value="NAS13866.1"/>
    <property type="molecule type" value="Genomic_DNA"/>
</dbReference>
<name>A0A6L9EGU3_9FLAO</name>
<evidence type="ECO:0000259" key="1">
    <source>
        <dbReference type="Pfam" id="PF13480"/>
    </source>
</evidence>
<dbReference type="PANTHER" id="PTHR36174">
    <property type="entry name" value="LIPID II:GLYCINE GLYCYLTRANSFERASE"/>
    <property type="match status" value="1"/>
</dbReference>
<dbReference type="InterPro" id="IPR050644">
    <property type="entry name" value="PG_Glycine_Bridge_Synth"/>
</dbReference>
<dbReference type="InterPro" id="IPR016181">
    <property type="entry name" value="Acyl_CoA_acyltransferase"/>
</dbReference>
<dbReference type="GO" id="GO:0016740">
    <property type="term" value="F:transferase activity"/>
    <property type="evidence" value="ECO:0007669"/>
    <property type="project" value="UniProtKB-KW"/>
</dbReference>
<accession>A0A6L9EGU3</accession>
<dbReference type="Gene3D" id="3.40.630.30">
    <property type="match status" value="1"/>
</dbReference>
<sequence>MIQLITDRIRWDVILKNMDISDFYHTYEYHYFDRNDEDKPVLLYYSENNSKIAIPLLIRKVPGTDYFDATSVSGYAGPITSHIGPDFDNSNFRKELQDLLEQERIVSVFSRLNPFVPNQETCLTNIGETTTMGDIVTIDLEKPLEEQRKAYQKRLKTYINKTRRLCQAKIENTPDGLMEFMNLYNETMVRVKATPRYFFPKSYFEGLMQSEEFTTEIWLARENETGKAIAGAMIVKKNRLVHYHLAGAKSDFWHLNPAKLIIDEVRIQATKQDFSVLNLGGGVGSRQDSLFRFKNSFSKDTIPFKVWKYIVDVDVYADLVSKKHRDFGFFVNNDCQDYFPLYRCSRPGTNAARSPDILLVGRCIHM</sequence>
<proteinExistence type="predicted"/>
<dbReference type="RefSeq" id="WP_161436909.1">
    <property type="nucleotide sequence ID" value="NZ_WXYO01000008.1"/>
</dbReference>
<dbReference type="Proteomes" id="UP000475249">
    <property type="component" value="Unassembled WGS sequence"/>
</dbReference>
<dbReference type="InterPro" id="IPR038740">
    <property type="entry name" value="BioF2-like_GNAT_dom"/>
</dbReference>
<organism evidence="2 3">
    <name type="scientific">Poritiphilus flavus</name>
    <dbReference type="NCBI Taxonomy" id="2697053"/>
    <lineage>
        <taxon>Bacteria</taxon>
        <taxon>Pseudomonadati</taxon>
        <taxon>Bacteroidota</taxon>
        <taxon>Flavobacteriia</taxon>
        <taxon>Flavobacteriales</taxon>
        <taxon>Flavobacteriaceae</taxon>
        <taxon>Poritiphilus</taxon>
    </lineage>
</organism>
<keyword evidence="3" id="KW-1185">Reference proteome</keyword>
<gene>
    <name evidence="2" type="ORF">GTQ38_17765</name>
</gene>
<comment type="caution">
    <text evidence="2">The sequence shown here is derived from an EMBL/GenBank/DDBJ whole genome shotgun (WGS) entry which is preliminary data.</text>
</comment>
<protein>
    <submittedName>
        <fullName evidence="2">Peptidoglycan bridge formation glycyltransferase FemA/FemB family protein</fullName>
    </submittedName>
</protein>
<dbReference type="AlphaFoldDB" id="A0A6L9EGU3"/>
<feature type="domain" description="BioF2-like acetyltransferase" evidence="1">
    <location>
        <begin position="153"/>
        <end position="282"/>
    </location>
</feature>